<feature type="compositionally biased region" description="Basic residues" evidence="1">
    <location>
        <begin position="159"/>
        <end position="176"/>
    </location>
</feature>
<feature type="region of interest" description="Disordered" evidence="1">
    <location>
        <begin position="192"/>
        <end position="286"/>
    </location>
</feature>
<feature type="compositionally biased region" description="Basic residues" evidence="1">
    <location>
        <begin position="237"/>
        <end position="262"/>
    </location>
</feature>
<reference evidence="2" key="2">
    <citation type="submission" date="2020-05" db="UniProtKB">
        <authorList>
            <consortium name="EnsemblMetazoa"/>
        </authorList>
    </citation>
    <scope>IDENTIFICATION</scope>
    <source>
        <strain evidence="2">IAEA</strain>
    </source>
</reference>
<evidence type="ECO:0000313" key="2">
    <source>
        <dbReference type="EnsemblMetazoa" id="GBRI016317-PA"/>
    </source>
</evidence>
<evidence type="ECO:0008006" key="4">
    <source>
        <dbReference type="Google" id="ProtNLM"/>
    </source>
</evidence>
<protein>
    <recommendedName>
        <fullName evidence="4">Female-specific protein transformer</fullName>
    </recommendedName>
</protein>
<reference evidence="3" key="1">
    <citation type="submission" date="2014-03" db="EMBL/GenBank/DDBJ databases">
        <authorList>
            <person name="Aksoy S."/>
            <person name="Warren W."/>
            <person name="Wilson R.K."/>
        </authorList>
    </citation>
    <scope>NUCLEOTIDE SEQUENCE [LARGE SCALE GENOMIC DNA]</scope>
    <source>
        <strain evidence="3">IAEA</strain>
    </source>
</reference>
<organism evidence="2 3">
    <name type="scientific">Glossina brevipalpis</name>
    <dbReference type="NCBI Taxonomy" id="37001"/>
    <lineage>
        <taxon>Eukaryota</taxon>
        <taxon>Metazoa</taxon>
        <taxon>Ecdysozoa</taxon>
        <taxon>Arthropoda</taxon>
        <taxon>Hexapoda</taxon>
        <taxon>Insecta</taxon>
        <taxon>Pterygota</taxon>
        <taxon>Neoptera</taxon>
        <taxon>Endopterygota</taxon>
        <taxon>Diptera</taxon>
        <taxon>Brachycera</taxon>
        <taxon>Muscomorpha</taxon>
        <taxon>Hippoboscoidea</taxon>
        <taxon>Glossinidae</taxon>
        <taxon>Glossina</taxon>
    </lineage>
</organism>
<feature type="region of interest" description="Disordered" evidence="1">
    <location>
        <begin position="83"/>
        <end position="179"/>
    </location>
</feature>
<feature type="compositionally biased region" description="Basic and acidic residues" evidence="1">
    <location>
        <begin position="192"/>
        <end position="201"/>
    </location>
</feature>
<accession>A0A1A9WE94</accession>
<evidence type="ECO:0000256" key="1">
    <source>
        <dbReference type="SAM" id="MobiDB-lite"/>
    </source>
</evidence>
<dbReference type="EnsemblMetazoa" id="GBRI016317-RA">
    <property type="protein sequence ID" value="GBRI016317-PA"/>
    <property type="gene ID" value="GBRI016317"/>
</dbReference>
<dbReference type="AlphaFoldDB" id="A0A1A9WE94"/>
<feature type="compositionally biased region" description="Basic residues" evidence="1">
    <location>
        <begin position="202"/>
        <end position="230"/>
    </location>
</feature>
<proteinExistence type="predicted"/>
<sequence length="375" mass="43663">MNTLAKILDSAELRHTTVKIQQDVPNYLISKGPPSIVRTAALNENICIKRRHGEGSEPLFARAGIAVNPPDRKDTEENLGAIRGEHKRHASEATSESSSSDRSPERSVYTRRYDSDKKRIRKSKSPDDKPTSSRYVKGLRERKKSPDSHSSRVRNITALRKKSKSKSPPPIHKRISKVPYFRDEVREQDRLRRLYGKEQRKSHSKSPSRYKRRYRSPTRYHRTSSSRRSRSKDNKYRHSRESRRRSKSRSRTRSPRRRNHSRSNREHSSPRGREHKTLNISTKNPQLPAQFITIPVALPAGSTFPYAGFHHLPPPPTHYPPYPVMPVMPQRQFRPIPRRQFMMPPAPFLGPSGRQRFVARNDWTNQQTRQKKSSN</sequence>
<feature type="compositionally biased region" description="Basic and acidic residues" evidence="1">
    <location>
        <begin position="263"/>
        <end position="277"/>
    </location>
</feature>
<dbReference type="Proteomes" id="UP000091820">
    <property type="component" value="Unassembled WGS sequence"/>
</dbReference>
<feature type="compositionally biased region" description="Low complexity" evidence="1">
    <location>
        <begin position="92"/>
        <end position="101"/>
    </location>
</feature>
<dbReference type="VEuPathDB" id="VectorBase:GBRI016317"/>
<keyword evidence="3" id="KW-1185">Reference proteome</keyword>
<evidence type="ECO:0000313" key="3">
    <source>
        <dbReference type="Proteomes" id="UP000091820"/>
    </source>
</evidence>
<name>A0A1A9WE94_9MUSC</name>